<evidence type="ECO:0000256" key="4">
    <source>
        <dbReference type="ARBA" id="ARBA00022741"/>
    </source>
</evidence>
<dbReference type="InterPro" id="IPR014729">
    <property type="entry name" value="Rossmann-like_a/b/a_fold"/>
</dbReference>
<dbReference type="InterPro" id="IPR004821">
    <property type="entry name" value="Cyt_trans-like"/>
</dbReference>
<dbReference type="PANTHER" id="PTHR21342:SF1">
    <property type="entry name" value="PHOSPHOPANTETHEINE ADENYLYLTRANSFERASE"/>
    <property type="match status" value="1"/>
</dbReference>
<feature type="domain" description="Cytidyltransferase-like" evidence="10">
    <location>
        <begin position="21"/>
        <end position="149"/>
    </location>
</feature>
<dbReference type="PRINTS" id="PR01020">
    <property type="entry name" value="LPSBIOSNTHSS"/>
</dbReference>
<comment type="similarity">
    <text evidence="9">Belongs to the bacterial CoaD family.</text>
</comment>
<reference evidence="11" key="1">
    <citation type="journal article" date="2024" name="Syst. Appl. Microbiol.">
        <title>First single-strain enrichments of Electrothrix cable bacteria, description of E. aestuarii sp. nov. and E. rattekaaiensis sp. nov., and proposal of a cable bacteria taxonomy following the rules of the SeqCode.</title>
        <authorList>
            <person name="Plum-Jensen L.E."/>
            <person name="Schramm A."/>
            <person name="Marshall I.P.G."/>
        </authorList>
    </citation>
    <scope>NUCLEOTIDE SEQUENCE</scope>
    <source>
        <strain evidence="11">Rat1</strain>
    </source>
</reference>
<dbReference type="Gene3D" id="3.40.50.620">
    <property type="entry name" value="HUPs"/>
    <property type="match status" value="1"/>
</dbReference>
<evidence type="ECO:0000256" key="5">
    <source>
        <dbReference type="ARBA" id="ARBA00022840"/>
    </source>
</evidence>
<keyword evidence="1 9" id="KW-0963">Cytoplasm</keyword>
<keyword evidence="5 9" id="KW-0067">ATP-binding</keyword>
<dbReference type="PANTHER" id="PTHR21342">
    <property type="entry name" value="PHOSPHOPANTETHEINE ADENYLYLTRANSFERASE"/>
    <property type="match status" value="1"/>
</dbReference>
<dbReference type="NCBIfam" id="TIGR01510">
    <property type="entry name" value="coaD_prev_kdtB"/>
    <property type="match status" value="1"/>
</dbReference>
<evidence type="ECO:0000256" key="8">
    <source>
        <dbReference type="ARBA" id="ARBA00029346"/>
    </source>
</evidence>
<dbReference type="GO" id="GO:0015937">
    <property type="term" value="P:coenzyme A biosynthetic process"/>
    <property type="evidence" value="ECO:0007669"/>
    <property type="project" value="UniProtKB-UniRule"/>
</dbReference>
<dbReference type="NCBIfam" id="TIGR00125">
    <property type="entry name" value="cyt_tran_rel"/>
    <property type="match status" value="1"/>
</dbReference>
<evidence type="ECO:0000256" key="7">
    <source>
        <dbReference type="ARBA" id="ARBA00022993"/>
    </source>
</evidence>
<organism evidence="11">
    <name type="scientific">Candidatus Electrothrix aestuarii</name>
    <dbReference type="NCBI Taxonomy" id="3062594"/>
    <lineage>
        <taxon>Bacteria</taxon>
        <taxon>Pseudomonadati</taxon>
        <taxon>Thermodesulfobacteriota</taxon>
        <taxon>Desulfobulbia</taxon>
        <taxon>Desulfobulbales</taxon>
        <taxon>Desulfobulbaceae</taxon>
        <taxon>Candidatus Electrothrix</taxon>
    </lineage>
</organism>
<dbReference type="GO" id="GO:0005737">
    <property type="term" value="C:cytoplasm"/>
    <property type="evidence" value="ECO:0007669"/>
    <property type="project" value="UniProtKB-SubCell"/>
</dbReference>
<dbReference type="AlphaFoldDB" id="A0AAU8LXR2"/>
<accession>A0AAU8LXR2</accession>
<keyword evidence="4 9" id="KW-0547">Nucleotide-binding</keyword>
<dbReference type="EMBL" id="CP159373">
    <property type="protein sequence ID" value="XCN73998.1"/>
    <property type="molecule type" value="Genomic_DNA"/>
</dbReference>
<dbReference type="GO" id="GO:0004595">
    <property type="term" value="F:pantetheine-phosphate adenylyltransferase activity"/>
    <property type="evidence" value="ECO:0007669"/>
    <property type="project" value="UniProtKB-UniRule"/>
</dbReference>
<comment type="cofactor">
    <cofactor evidence="9">
        <name>Mg(2+)</name>
        <dbReference type="ChEBI" id="CHEBI:18420"/>
    </cofactor>
</comment>
<feature type="binding site" evidence="9">
    <location>
        <position position="25"/>
    </location>
    <ligand>
        <name>substrate</name>
    </ligand>
</feature>
<evidence type="ECO:0000256" key="3">
    <source>
        <dbReference type="ARBA" id="ARBA00022695"/>
    </source>
</evidence>
<feature type="site" description="Transition state stabilizer" evidence="9">
    <location>
        <position position="33"/>
    </location>
</feature>
<evidence type="ECO:0000256" key="9">
    <source>
        <dbReference type="HAMAP-Rule" id="MF_00151"/>
    </source>
</evidence>
<proteinExistence type="inferred from homology"/>
<evidence type="ECO:0000313" key="11">
    <source>
        <dbReference type="EMBL" id="XCN73998.1"/>
    </source>
</evidence>
<comment type="function">
    <text evidence="9">Reversibly transfers an adenylyl group from ATP to 4'-phosphopantetheine, yielding dephospho-CoA (dPCoA) and pyrophosphate.</text>
</comment>
<feature type="binding site" evidence="9">
    <location>
        <position position="114"/>
    </location>
    <ligand>
        <name>ATP</name>
        <dbReference type="ChEBI" id="CHEBI:30616"/>
    </ligand>
</feature>
<dbReference type="GO" id="GO:0005524">
    <property type="term" value="F:ATP binding"/>
    <property type="evidence" value="ECO:0007669"/>
    <property type="project" value="UniProtKB-KW"/>
</dbReference>
<comment type="subunit">
    <text evidence="9">Homohexamer.</text>
</comment>
<dbReference type="KEGG" id="eaj:Q3M24_04365"/>
<feature type="binding site" evidence="9">
    <location>
        <position position="57"/>
    </location>
    <ligand>
        <name>substrate</name>
    </ligand>
</feature>
<name>A0AAU8LXR2_9BACT</name>
<gene>
    <name evidence="9 11" type="primary">coaD</name>
    <name evidence="11" type="ORF">Q3M24_04365</name>
</gene>
<comment type="subcellular location">
    <subcellularLocation>
        <location evidence="9">Cytoplasm</location>
    </subcellularLocation>
</comment>
<keyword evidence="6 9" id="KW-0460">Magnesium</keyword>
<evidence type="ECO:0000259" key="10">
    <source>
        <dbReference type="Pfam" id="PF01467"/>
    </source>
</evidence>
<evidence type="ECO:0000256" key="1">
    <source>
        <dbReference type="ARBA" id="ARBA00022490"/>
    </source>
</evidence>
<comment type="catalytic activity">
    <reaction evidence="8 9">
        <text>(R)-4'-phosphopantetheine + ATP + H(+) = 3'-dephospho-CoA + diphosphate</text>
        <dbReference type="Rhea" id="RHEA:19801"/>
        <dbReference type="ChEBI" id="CHEBI:15378"/>
        <dbReference type="ChEBI" id="CHEBI:30616"/>
        <dbReference type="ChEBI" id="CHEBI:33019"/>
        <dbReference type="ChEBI" id="CHEBI:57328"/>
        <dbReference type="ChEBI" id="CHEBI:61723"/>
        <dbReference type="EC" id="2.7.7.3"/>
    </reaction>
</comment>
<feature type="binding site" evidence="9">
    <location>
        <position position="103"/>
    </location>
    <ligand>
        <name>substrate</name>
    </ligand>
</feature>
<keyword evidence="2 9" id="KW-0808">Transferase</keyword>
<dbReference type="EC" id="2.7.7.3" evidence="9"/>
<feature type="binding site" evidence="9">
    <location>
        <position position="89"/>
    </location>
    <ligand>
        <name>substrate</name>
    </ligand>
</feature>
<feature type="binding site" evidence="9">
    <location>
        <begin position="104"/>
        <end position="106"/>
    </location>
    <ligand>
        <name>ATP</name>
        <dbReference type="ChEBI" id="CHEBI:30616"/>
    </ligand>
</feature>
<sequence>MSYQVVPDADFQAGRPSGIAIYPGTFDPITNGHVDIVKRSLSMFDHVIVALAVNTGKKPLFTLQERVALAEQCFTANSNVTVDTTSGLTVDYAVKKKACAIVRGLRAVSDFDYEFQLALMNRKLERRVQTVFLMTGFRWIYISSSIIKDAARHGGDVSGMVPAHVLAALKEKFNN</sequence>
<evidence type="ECO:0000256" key="2">
    <source>
        <dbReference type="ARBA" id="ARBA00022679"/>
    </source>
</evidence>
<comment type="pathway">
    <text evidence="9">Cofactor biosynthesis; coenzyme A biosynthesis; CoA from (R)-pantothenate: step 4/5.</text>
</comment>
<dbReference type="InterPro" id="IPR001980">
    <property type="entry name" value="PPAT"/>
</dbReference>
<feature type="binding site" evidence="9">
    <location>
        <position position="33"/>
    </location>
    <ligand>
        <name>ATP</name>
        <dbReference type="ChEBI" id="CHEBI:30616"/>
    </ligand>
</feature>
<keyword evidence="3 9" id="KW-0548">Nucleotidyltransferase</keyword>
<feature type="binding site" evidence="9">
    <location>
        <begin position="25"/>
        <end position="26"/>
    </location>
    <ligand>
        <name>ATP</name>
        <dbReference type="ChEBI" id="CHEBI:30616"/>
    </ligand>
</feature>
<dbReference type="CDD" id="cd02163">
    <property type="entry name" value="PPAT"/>
    <property type="match status" value="1"/>
</dbReference>
<dbReference type="SUPFAM" id="SSF52374">
    <property type="entry name" value="Nucleotidylyl transferase"/>
    <property type="match status" value="1"/>
</dbReference>
<dbReference type="Pfam" id="PF01467">
    <property type="entry name" value="CTP_transf_like"/>
    <property type="match status" value="1"/>
</dbReference>
<reference evidence="11" key="2">
    <citation type="submission" date="2024-06" db="EMBL/GenBank/DDBJ databases">
        <authorList>
            <person name="Plum-Jensen L.E."/>
            <person name="Schramm A."/>
            <person name="Marshall I.P.G."/>
        </authorList>
    </citation>
    <scope>NUCLEOTIDE SEQUENCE</scope>
    <source>
        <strain evidence="11">Rat1</strain>
    </source>
</reference>
<evidence type="ECO:0000256" key="6">
    <source>
        <dbReference type="ARBA" id="ARBA00022842"/>
    </source>
</evidence>
<feature type="binding site" evidence="9">
    <location>
        <begin position="139"/>
        <end position="145"/>
    </location>
    <ligand>
        <name>ATP</name>
        <dbReference type="ChEBI" id="CHEBI:30616"/>
    </ligand>
</feature>
<protein>
    <recommendedName>
        <fullName evidence="9">Phosphopantetheine adenylyltransferase</fullName>
        <ecNumber evidence="9">2.7.7.3</ecNumber>
    </recommendedName>
    <alternativeName>
        <fullName evidence="9">Dephospho-CoA pyrophosphorylase</fullName>
    </alternativeName>
    <alternativeName>
        <fullName evidence="9">Pantetheine-phosphate adenylyltransferase</fullName>
        <shortName evidence="9">PPAT</shortName>
    </alternativeName>
</protein>
<dbReference type="HAMAP" id="MF_00151">
    <property type="entry name" value="PPAT_bact"/>
    <property type="match status" value="1"/>
</dbReference>
<keyword evidence="7 9" id="KW-0173">Coenzyme A biosynthesis</keyword>